<protein>
    <submittedName>
        <fullName evidence="2">Uncharacterized protein</fullName>
    </submittedName>
</protein>
<evidence type="ECO:0000256" key="1">
    <source>
        <dbReference type="SAM" id="MobiDB-lite"/>
    </source>
</evidence>
<dbReference type="EMBL" id="KQ242167">
    <property type="protein sequence ID" value="KNC80335.1"/>
    <property type="molecule type" value="Genomic_DNA"/>
</dbReference>
<accession>A0A0L0FU14</accession>
<dbReference type="AlphaFoldDB" id="A0A0L0FU14"/>
<feature type="region of interest" description="Disordered" evidence="1">
    <location>
        <begin position="1"/>
        <end position="122"/>
    </location>
</feature>
<dbReference type="RefSeq" id="XP_014154237.1">
    <property type="nucleotide sequence ID" value="XM_014298762.1"/>
</dbReference>
<organism evidence="2 3">
    <name type="scientific">Sphaeroforma arctica JP610</name>
    <dbReference type="NCBI Taxonomy" id="667725"/>
    <lineage>
        <taxon>Eukaryota</taxon>
        <taxon>Ichthyosporea</taxon>
        <taxon>Ichthyophonida</taxon>
        <taxon>Sphaeroforma</taxon>
    </lineage>
</organism>
<feature type="compositionally biased region" description="Polar residues" evidence="1">
    <location>
        <begin position="48"/>
        <end position="57"/>
    </location>
</feature>
<sequence>MPHTQHSQVTPVPPPQANPFPTGNQPQPQLQPQSIPKNLPQTAPGVYTQLQSSVRESQSPHHQQQHAPIDPAIINMAPYYTAEVSPSPHTSSAVPYNTLDGRTEHYQMSQAKNGLSPHKKSG</sequence>
<reference evidence="2 3" key="1">
    <citation type="submission" date="2011-02" db="EMBL/GenBank/DDBJ databases">
        <title>The Genome Sequence of Sphaeroforma arctica JP610.</title>
        <authorList>
            <consortium name="The Broad Institute Genome Sequencing Platform"/>
            <person name="Russ C."/>
            <person name="Cuomo C."/>
            <person name="Young S.K."/>
            <person name="Zeng Q."/>
            <person name="Gargeya S."/>
            <person name="Alvarado L."/>
            <person name="Berlin A."/>
            <person name="Chapman S.B."/>
            <person name="Chen Z."/>
            <person name="Freedman E."/>
            <person name="Gellesch M."/>
            <person name="Goldberg J."/>
            <person name="Griggs A."/>
            <person name="Gujja S."/>
            <person name="Heilman E."/>
            <person name="Heiman D."/>
            <person name="Howarth C."/>
            <person name="Mehta T."/>
            <person name="Neiman D."/>
            <person name="Pearson M."/>
            <person name="Roberts A."/>
            <person name="Saif S."/>
            <person name="Shea T."/>
            <person name="Shenoy N."/>
            <person name="Sisk P."/>
            <person name="Stolte C."/>
            <person name="Sykes S."/>
            <person name="White J."/>
            <person name="Yandava C."/>
            <person name="Burger G."/>
            <person name="Gray M.W."/>
            <person name="Holland P.W.H."/>
            <person name="King N."/>
            <person name="Lang F.B.F."/>
            <person name="Roger A.J."/>
            <person name="Ruiz-Trillo I."/>
            <person name="Haas B."/>
            <person name="Nusbaum C."/>
            <person name="Birren B."/>
        </authorList>
    </citation>
    <scope>NUCLEOTIDE SEQUENCE [LARGE SCALE GENOMIC DNA]</scope>
    <source>
        <strain evidence="2 3">JP610</strain>
    </source>
</reference>
<evidence type="ECO:0000313" key="3">
    <source>
        <dbReference type="Proteomes" id="UP000054560"/>
    </source>
</evidence>
<name>A0A0L0FU14_9EUKA</name>
<feature type="compositionally biased region" description="Polar residues" evidence="1">
    <location>
        <begin position="1"/>
        <end position="10"/>
    </location>
</feature>
<keyword evidence="3" id="KW-1185">Reference proteome</keyword>
<gene>
    <name evidence="2" type="ORF">SARC_07310</name>
</gene>
<proteinExistence type="predicted"/>
<dbReference type="GeneID" id="25907814"/>
<evidence type="ECO:0000313" key="2">
    <source>
        <dbReference type="EMBL" id="KNC80335.1"/>
    </source>
</evidence>
<dbReference type="Proteomes" id="UP000054560">
    <property type="component" value="Unassembled WGS sequence"/>
</dbReference>